<dbReference type="SUPFAM" id="SSF55658">
    <property type="entry name" value="L9 N-domain-like"/>
    <property type="match status" value="1"/>
</dbReference>
<reference evidence="13 14" key="1">
    <citation type="journal article" date="2019" name="Appl. Microbiol. Biotechnol.">
        <title>Uncovering carbohydrate metabolism through a genotype-phenotype association study of 56 lactic acid bacteria genomes.</title>
        <authorList>
            <person name="Buron-Moles G."/>
            <person name="Chailyan A."/>
            <person name="Dolejs I."/>
            <person name="Forster J."/>
            <person name="Miks M.H."/>
        </authorList>
    </citation>
    <scope>NUCLEOTIDE SEQUENCE [LARGE SCALE GENOMIC DNA]</scope>
    <source>
        <strain evidence="13 14">ATCC 49373</strain>
    </source>
</reference>
<dbReference type="InterPro" id="IPR037056">
    <property type="entry name" value="RNase_H1_N_sf"/>
</dbReference>
<evidence type="ECO:0000256" key="7">
    <source>
        <dbReference type="ARBA" id="ARBA00022723"/>
    </source>
</evidence>
<evidence type="ECO:0000256" key="6">
    <source>
        <dbReference type="ARBA" id="ARBA00022722"/>
    </source>
</evidence>
<feature type="compositionally biased region" description="Basic residues" evidence="11">
    <location>
        <begin position="235"/>
        <end position="245"/>
    </location>
</feature>
<dbReference type="Gene3D" id="3.30.420.10">
    <property type="entry name" value="Ribonuclease H-like superfamily/Ribonuclease H"/>
    <property type="match status" value="1"/>
</dbReference>
<evidence type="ECO:0000256" key="5">
    <source>
        <dbReference type="ARBA" id="ARBA00012180"/>
    </source>
</evidence>
<dbReference type="Pfam" id="PF01693">
    <property type="entry name" value="Cauli_VI"/>
    <property type="match status" value="1"/>
</dbReference>
<dbReference type="Proteomes" id="UP000294854">
    <property type="component" value="Unassembled WGS sequence"/>
</dbReference>
<evidence type="ECO:0000256" key="11">
    <source>
        <dbReference type="SAM" id="MobiDB-lite"/>
    </source>
</evidence>
<evidence type="ECO:0000256" key="3">
    <source>
        <dbReference type="ARBA" id="ARBA00005300"/>
    </source>
</evidence>
<dbReference type="Gene3D" id="3.40.970.10">
    <property type="entry name" value="Ribonuclease H1, N-terminal domain"/>
    <property type="match status" value="1"/>
</dbReference>
<keyword evidence="14" id="KW-1185">Reference proteome</keyword>
<comment type="catalytic activity">
    <reaction evidence="1">
        <text>Endonucleolytic cleavage to 5'-phosphomonoester.</text>
        <dbReference type="EC" id="3.1.26.4"/>
    </reaction>
</comment>
<dbReference type="Pfam" id="PF00075">
    <property type="entry name" value="RNase_H"/>
    <property type="match status" value="1"/>
</dbReference>
<dbReference type="OrthoDB" id="9811552at2"/>
<dbReference type="SUPFAM" id="SSF53098">
    <property type="entry name" value="Ribonuclease H-like"/>
    <property type="match status" value="1"/>
</dbReference>
<dbReference type="FunFam" id="3.40.970.10:FF:000001">
    <property type="entry name" value="Ribonuclease H1"/>
    <property type="match status" value="1"/>
</dbReference>
<keyword evidence="9" id="KW-0378">Hydrolase</keyword>
<dbReference type="InterPro" id="IPR002156">
    <property type="entry name" value="RNaseH_domain"/>
</dbReference>
<dbReference type="AlphaFoldDB" id="A0A4R5NMZ0"/>
<dbReference type="GO" id="GO:0043137">
    <property type="term" value="P:DNA replication, removal of RNA primer"/>
    <property type="evidence" value="ECO:0007669"/>
    <property type="project" value="TreeGrafter"/>
</dbReference>
<dbReference type="CDD" id="cd09278">
    <property type="entry name" value="RNase_HI_prokaryote_like"/>
    <property type="match status" value="1"/>
</dbReference>
<comment type="caution">
    <text evidence="13">The sequence shown here is derived from an EMBL/GenBank/DDBJ whole genome shotgun (WGS) entry which is preliminary data.</text>
</comment>
<comment type="similarity">
    <text evidence="3">Belongs to the RNase H family.</text>
</comment>
<dbReference type="InterPro" id="IPR011320">
    <property type="entry name" value="RNase_H1_N"/>
</dbReference>
<protein>
    <recommendedName>
        <fullName evidence="5">ribonuclease H</fullName>
        <ecNumber evidence="5">3.1.26.4</ecNumber>
    </recommendedName>
</protein>
<dbReference type="EMBL" id="PUFO01000052">
    <property type="protein sequence ID" value="TDG77256.1"/>
    <property type="molecule type" value="Genomic_DNA"/>
</dbReference>
<name>A0A4R5NMZ0_9LACO</name>
<keyword evidence="7" id="KW-0479">Metal-binding</keyword>
<proteinExistence type="inferred from homology"/>
<dbReference type="EC" id="3.1.26.4" evidence="5"/>
<sequence>MAKYYAVRKGKKTGIFTNWDETKAQVSGYPGAQYKSFKAKADAEAYLKDEEEKPSSDFKKGKTPLVHWTNEVVVYTDGGSRNTGNVQGGHVKASDKAAWAYRIEVDDTVIPGSGGEFGATNNRMEIMALREALRKLVSLNLTDREILIVMDSTYVLNAINKGWMKGWKRNGWKRSSGKLLNKELWQELDRLLPQFSKLRYEWTKGHATNDGNIFVDELLNQTMDEMPDKGAKQPHVSHKPTKAHLTKPEVSAPALKKEPVIKKAEPTVADKAATERSVNDIAESLKKLGF</sequence>
<accession>A0A4R5NMZ0</accession>
<dbReference type="GO" id="GO:0046872">
    <property type="term" value="F:metal ion binding"/>
    <property type="evidence" value="ECO:0007669"/>
    <property type="project" value="UniProtKB-KW"/>
</dbReference>
<evidence type="ECO:0000256" key="2">
    <source>
        <dbReference type="ARBA" id="ARBA00001946"/>
    </source>
</evidence>
<evidence type="ECO:0000313" key="14">
    <source>
        <dbReference type="Proteomes" id="UP000294854"/>
    </source>
</evidence>
<evidence type="ECO:0000256" key="9">
    <source>
        <dbReference type="ARBA" id="ARBA00022801"/>
    </source>
</evidence>
<keyword evidence="10" id="KW-0460">Magnesium</keyword>
<dbReference type="PANTHER" id="PTHR10642">
    <property type="entry name" value="RIBONUCLEASE H1"/>
    <property type="match status" value="1"/>
</dbReference>
<evidence type="ECO:0000256" key="4">
    <source>
        <dbReference type="ARBA" id="ARBA00011245"/>
    </source>
</evidence>
<dbReference type="InterPro" id="IPR036397">
    <property type="entry name" value="RNaseH_sf"/>
</dbReference>
<dbReference type="PANTHER" id="PTHR10642:SF26">
    <property type="entry name" value="RIBONUCLEASE H1"/>
    <property type="match status" value="1"/>
</dbReference>
<dbReference type="InterPro" id="IPR022892">
    <property type="entry name" value="RNaseHI"/>
</dbReference>
<dbReference type="GO" id="GO:0003676">
    <property type="term" value="F:nucleic acid binding"/>
    <property type="evidence" value="ECO:0007669"/>
    <property type="project" value="InterPro"/>
</dbReference>
<comment type="subunit">
    <text evidence="4">Monomer.</text>
</comment>
<dbReference type="InterPro" id="IPR009027">
    <property type="entry name" value="Ribosomal_bL9/RNase_H1_N"/>
</dbReference>
<evidence type="ECO:0000313" key="13">
    <source>
        <dbReference type="EMBL" id="TDG77256.1"/>
    </source>
</evidence>
<organism evidence="13 14">
    <name type="scientific">Secundilactobacillus malefermentans</name>
    <dbReference type="NCBI Taxonomy" id="176292"/>
    <lineage>
        <taxon>Bacteria</taxon>
        <taxon>Bacillati</taxon>
        <taxon>Bacillota</taxon>
        <taxon>Bacilli</taxon>
        <taxon>Lactobacillales</taxon>
        <taxon>Lactobacillaceae</taxon>
        <taxon>Secundilactobacillus</taxon>
    </lineage>
</organism>
<evidence type="ECO:0000256" key="8">
    <source>
        <dbReference type="ARBA" id="ARBA00022759"/>
    </source>
</evidence>
<dbReference type="STRING" id="1122149.FD44_GL001201"/>
<feature type="compositionally biased region" description="Basic and acidic residues" evidence="11">
    <location>
        <begin position="255"/>
        <end position="265"/>
    </location>
</feature>
<dbReference type="PROSITE" id="PS50879">
    <property type="entry name" value="RNASE_H_1"/>
    <property type="match status" value="1"/>
</dbReference>
<feature type="domain" description="RNase H type-1" evidence="12">
    <location>
        <begin position="68"/>
        <end position="224"/>
    </location>
</feature>
<dbReference type="InterPro" id="IPR012337">
    <property type="entry name" value="RNaseH-like_sf"/>
</dbReference>
<comment type="cofactor">
    <cofactor evidence="2">
        <name>Mg(2+)</name>
        <dbReference type="ChEBI" id="CHEBI:18420"/>
    </cofactor>
</comment>
<keyword evidence="8" id="KW-0255">Endonuclease</keyword>
<dbReference type="RefSeq" id="WP_010619382.1">
    <property type="nucleotide sequence ID" value="NZ_CP042371.1"/>
</dbReference>
<evidence type="ECO:0000256" key="1">
    <source>
        <dbReference type="ARBA" id="ARBA00000077"/>
    </source>
</evidence>
<keyword evidence="6" id="KW-0540">Nuclease</keyword>
<dbReference type="GO" id="GO:0004523">
    <property type="term" value="F:RNA-DNA hybrid ribonuclease activity"/>
    <property type="evidence" value="ECO:0007669"/>
    <property type="project" value="UniProtKB-EC"/>
</dbReference>
<dbReference type="InterPro" id="IPR050092">
    <property type="entry name" value="RNase_H"/>
</dbReference>
<evidence type="ECO:0000256" key="10">
    <source>
        <dbReference type="ARBA" id="ARBA00022842"/>
    </source>
</evidence>
<feature type="region of interest" description="Disordered" evidence="11">
    <location>
        <begin position="225"/>
        <end position="275"/>
    </location>
</feature>
<gene>
    <name evidence="13" type="ORF">C5L31_000692</name>
</gene>
<evidence type="ECO:0000259" key="12">
    <source>
        <dbReference type="PROSITE" id="PS50879"/>
    </source>
</evidence>